<accession>A0AAW0Y4I0</accession>
<keyword evidence="6" id="KW-0175">Coiled coil</keyword>
<dbReference type="PROSITE" id="PS50011">
    <property type="entry name" value="PROTEIN_KINASE_DOM"/>
    <property type="match status" value="1"/>
</dbReference>
<dbReference type="PANTHER" id="PTHR43671">
    <property type="entry name" value="SERINE/THREONINE-PROTEIN KINASE NEK"/>
    <property type="match status" value="1"/>
</dbReference>
<sequence length="111" mass="12917">MWALGCCFYELATLERGFPYTEVSVSGGFSVEYKSMVVCLLQQDPDQRPSAALLLRQSFIMDAMENQLEEKEQEVTELNREVVQLNQETDELITELETLKRNIRPDERKPR</sequence>
<dbReference type="InterPro" id="IPR011009">
    <property type="entry name" value="Kinase-like_dom_sf"/>
</dbReference>
<evidence type="ECO:0000256" key="1">
    <source>
        <dbReference type="ARBA" id="ARBA00012513"/>
    </source>
</evidence>
<feature type="domain" description="Protein kinase" evidence="7">
    <location>
        <begin position="1"/>
        <end position="60"/>
    </location>
</feature>
<evidence type="ECO:0000313" key="8">
    <source>
        <dbReference type="EMBL" id="KAK8751680.1"/>
    </source>
</evidence>
<dbReference type="PANTHER" id="PTHR43671:SF13">
    <property type="entry name" value="SERINE_THREONINE-PROTEIN KINASE NEK2"/>
    <property type="match status" value="1"/>
</dbReference>
<dbReference type="InterPro" id="IPR050660">
    <property type="entry name" value="NEK_Ser/Thr_kinase"/>
</dbReference>
<dbReference type="GO" id="GO:0004674">
    <property type="term" value="F:protein serine/threonine kinase activity"/>
    <property type="evidence" value="ECO:0007669"/>
    <property type="project" value="UniProtKB-EC"/>
</dbReference>
<name>A0AAW0Y4I0_CHEQU</name>
<keyword evidence="3" id="KW-0547">Nucleotide-binding</keyword>
<dbReference type="GO" id="GO:0005524">
    <property type="term" value="F:ATP binding"/>
    <property type="evidence" value="ECO:0007669"/>
    <property type="project" value="UniProtKB-KW"/>
</dbReference>
<keyword evidence="2" id="KW-0808">Transferase</keyword>
<gene>
    <name evidence="8" type="ORF">OTU49_009769</name>
</gene>
<dbReference type="InterPro" id="IPR000719">
    <property type="entry name" value="Prot_kinase_dom"/>
</dbReference>
<evidence type="ECO:0000256" key="5">
    <source>
        <dbReference type="ARBA" id="ARBA00022840"/>
    </source>
</evidence>
<dbReference type="Proteomes" id="UP001445076">
    <property type="component" value="Unassembled WGS sequence"/>
</dbReference>
<keyword evidence="9" id="KW-1185">Reference proteome</keyword>
<protein>
    <recommendedName>
        <fullName evidence="1">non-specific serine/threonine protein kinase</fullName>
        <ecNumber evidence="1">2.7.11.1</ecNumber>
    </recommendedName>
</protein>
<evidence type="ECO:0000256" key="2">
    <source>
        <dbReference type="ARBA" id="ARBA00022679"/>
    </source>
</evidence>
<evidence type="ECO:0000256" key="6">
    <source>
        <dbReference type="SAM" id="Coils"/>
    </source>
</evidence>
<evidence type="ECO:0000256" key="3">
    <source>
        <dbReference type="ARBA" id="ARBA00022741"/>
    </source>
</evidence>
<evidence type="ECO:0000313" key="9">
    <source>
        <dbReference type="Proteomes" id="UP001445076"/>
    </source>
</evidence>
<feature type="coiled-coil region" evidence="6">
    <location>
        <begin position="54"/>
        <end position="102"/>
    </location>
</feature>
<reference evidence="8 9" key="1">
    <citation type="journal article" date="2024" name="BMC Genomics">
        <title>Genome assembly of redclaw crayfish (Cherax quadricarinatus) provides insights into its immune adaptation and hypoxia tolerance.</title>
        <authorList>
            <person name="Liu Z."/>
            <person name="Zheng J."/>
            <person name="Li H."/>
            <person name="Fang K."/>
            <person name="Wang S."/>
            <person name="He J."/>
            <person name="Zhou D."/>
            <person name="Weng S."/>
            <person name="Chi M."/>
            <person name="Gu Z."/>
            <person name="He J."/>
            <person name="Li F."/>
            <person name="Wang M."/>
        </authorList>
    </citation>
    <scope>NUCLEOTIDE SEQUENCE [LARGE SCALE GENOMIC DNA]</scope>
    <source>
        <strain evidence="8">ZL_2023a</strain>
    </source>
</reference>
<keyword evidence="4" id="KW-0418">Kinase</keyword>
<dbReference type="EMBL" id="JARKIK010000005">
    <property type="protein sequence ID" value="KAK8751680.1"/>
    <property type="molecule type" value="Genomic_DNA"/>
</dbReference>
<comment type="caution">
    <text evidence="8">The sequence shown here is derived from an EMBL/GenBank/DDBJ whole genome shotgun (WGS) entry which is preliminary data.</text>
</comment>
<dbReference type="EC" id="2.7.11.1" evidence="1"/>
<keyword evidence="5" id="KW-0067">ATP-binding</keyword>
<dbReference type="SUPFAM" id="SSF56112">
    <property type="entry name" value="Protein kinase-like (PK-like)"/>
    <property type="match status" value="1"/>
</dbReference>
<evidence type="ECO:0000256" key="4">
    <source>
        <dbReference type="ARBA" id="ARBA00022777"/>
    </source>
</evidence>
<organism evidence="8 9">
    <name type="scientific">Cherax quadricarinatus</name>
    <name type="common">Australian red claw crayfish</name>
    <dbReference type="NCBI Taxonomy" id="27406"/>
    <lineage>
        <taxon>Eukaryota</taxon>
        <taxon>Metazoa</taxon>
        <taxon>Ecdysozoa</taxon>
        <taxon>Arthropoda</taxon>
        <taxon>Crustacea</taxon>
        <taxon>Multicrustacea</taxon>
        <taxon>Malacostraca</taxon>
        <taxon>Eumalacostraca</taxon>
        <taxon>Eucarida</taxon>
        <taxon>Decapoda</taxon>
        <taxon>Pleocyemata</taxon>
        <taxon>Astacidea</taxon>
        <taxon>Parastacoidea</taxon>
        <taxon>Parastacidae</taxon>
        <taxon>Cherax</taxon>
    </lineage>
</organism>
<dbReference type="AlphaFoldDB" id="A0AAW0Y4I0"/>
<evidence type="ECO:0000259" key="7">
    <source>
        <dbReference type="PROSITE" id="PS50011"/>
    </source>
</evidence>
<proteinExistence type="predicted"/>
<dbReference type="Gene3D" id="1.10.510.10">
    <property type="entry name" value="Transferase(Phosphotransferase) domain 1"/>
    <property type="match status" value="1"/>
</dbReference>